<evidence type="ECO:0000313" key="3">
    <source>
        <dbReference type="EMBL" id="SFN59759.1"/>
    </source>
</evidence>
<name>A0A1I5AC26_9PROT</name>
<dbReference type="EMBL" id="FOVJ01000002">
    <property type="protein sequence ID" value="SFN59759.1"/>
    <property type="molecule type" value="Genomic_DNA"/>
</dbReference>
<reference evidence="4" key="1">
    <citation type="submission" date="2016-10" db="EMBL/GenBank/DDBJ databases">
        <authorList>
            <person name="Varghese N."/>
        </authorList>
    </citation>
    <scope>NUCLEOTIDE SEQUENCE [LARGE SCALE GENOMIC DNA]</scope>
    <source>
        <strain evidence="4">Nsp8</strain>
    </source>
</reference>
<dbReference type="InterPro" id="IPR036591">
    <property type="entry name" value="YggU-like_sf"/>
</dbReference>
<proteinExistence type="inferred from homology"/>
<keyword evidence="4" id="KW-1185">Reference proteome</keyword>
<organism evidence="3 4">
    <name type="scientific">Nitrosospira briensis</name>
    <dbReference type="NCBI Taxonomy" id="35799"/>
    <lineage>
        <taxon>Bacteria</taxon>
        <taxon>Pseudomonadati</taxon>
        <taxon>Pseudomonadota</taxon>
        <taxon>Betaproteobacteria</taxon>
        <taxon>Nitrosomonadales</taxon>
        <taxon>Nitrosomonadaceae</taxon>
        <taxon>Nitrosospira</taxon>
    </lineage>
</organism>
<evidence type="ECO:0000256" key="2">
    <source>
        <dbReference type="HAMAP-Rule" id="MF_00634"/>
    </source>
</evidence>
<dbReference type="NCBIfam" id="TIGR00251">
    <property type="entry name" value="DUF167 family protein"/>
    <property type="match status" value="1"/>
</dbReference>
<accession>A0A1I5AC26</accession>
<protein>
    <recommendedName>
        <fullName evidence="2">UPF0235 protein SAMN05216386_1299</fullName>
    </recommendedName>
</protein>
<evidence type="ECO:0000256" key="1">
    <source>
        <dbReference type="ARBA" id="ARBA00010364"/>
    </source>
</evidence>
<dbReference type="OrthoDB" id="9800587at2"/>
<dbReference type="Pfam" id="PF02594">
    <property type="entry name" value="DUF167"/>
    <property type="match status" value="1"/>
</dbReference>
<dbReference type="PANTHER" id="PTHR13420">
    <property type="entry name" value="UPF0235 PROTEIN C15ORF40"/>
    <property type="match status" value="1"/>
</dbReference>
<evidence type="ECO:0000313" key="4">
    <source>
        <dbReference type="Proteomes" id="UP000183107"/>
    </source>
</evidence>
<dbReference type="Proteomes" id="UP000183107">
    <property type="component" value="Unassembled WGS sequence"/>
</dbReference>
<comment type="similarity">
    <text evidence="1 2">Belongs to the UPF0235 family.</text>
</comment>
<dbReference type="HAMAP" id="MF_00634">
    <property type="entry name" value="UPF0235"/>
    <property type="match status" value="1"/>
</dbReference>
<dbReference type="SUPFAM" id="SSF69786">
    <property type="entry name" value="YggU-like"/>
    <property type="match status" value="1"/>
</dbReference>
<dbReference type="Gene3D" id="3.30.1200.10">
    <property type="entry name" value="YggU-like"/>
    <property type="match status" value="1"/>
</dbReference>
<dbReference type="GO" id="GO:0005737">
    <property type="term" value="C:cytoplasm"/>
    <property type="evidence" value="ECO:0007669"/>
    <property type="project" value="TreeGrafter"/>
</dbReference>
<sequence>MPDLESCTWCRSESSDERLILTLHIQPGAKRTETVGLHGDALKIRLAAPPVEGAANAALLEFLAGIFCVPLRHVTLRQGAKSRRKVVEIRQAARGPDALFKATRIKLNADSGS</sequence>
<gene>
    <name evidence="3" type="ORF">SAMN05216386_1299</name>
</gene>
<dbReference type="InterPro" id="IPR003746">
    <property type="entry name" value="DUF167"/>
</dbReference>
<dbReference type="RefSeq" id="WP_074795911.1">
    <property type="nucleotide sequence ID" value="NZ_FOVJ01000002.1"/>
</dbReference>
<dbReference type="PANTHER" id="PTHR13420:SF7">
    <property type="entry name" value="UPF0235 PROTEIN C15ORF40"/>
    <property type="match status" value="1"/>
</dbReference>
<dbReference type="AlphaFoldDB" id="A0A1I5AC26"/>
<dbReference type="SMART" id="SM01152">
    <property type="entry name" value="DUF167"/>
    <property type="match status" value="1"/>
</dbReference>